<evidence type="ECO:0000313" key="3">
    <source>
        <dbReference type="Proteomes" id="UP000008495"/>
    </source>
</evidence>
<gene>
    <name evidence="2" type="ORF">AUCHE_08_00290</name>
</gene>
<feature type="transmembrane region" description="Helical" evidence="1">
    <location>
        <begin position="75"/>
        <end position="94"/>
    </location>
</feature>
<organism evidence="2 3">
    <name type="scientific">Austwickia chelonae NBRC 105200</name>
    <dbReference type="NCBI Taxonomy" id="1184607"/>
    <lineage>
        <taxon>Bacteria</taxon>
        <taxon>Bacillati</taxon>
        <taxon>Actinomycetota</taxon>
        <taxon>Actinomycetes</taxon>
        <taxon>Micrococcales</taxon>
        <taxon>Dermatophilaceae</taxon>
        <taxon>Austwickia</taxon>
    </lineage>
</organism>
<evidence type="ECO:0000313" key="2">
    <source>
        <dbReference type="EMBL" id="GAB77790.1"/>
    </source>
</evidence>
<dbReference type="RefSeq" id="WP_006502542.1">
    <property type="nucleotide sequence ID" value="NZ_BAGZ01000008.1"/>
</dbReference>
<feature type="transmembrane region" description="Helical" evidence="1">
    <location>
        <begin position="100"/>
        <end position="118"/>
    </location>
</feature>
<dbReference type="EMBL" id="BAGZ01000008">
    <property type="protein sequence ID" value="GAB77790.1"/>
    <property type="molecule type" value="Genomic_DNA"/>
</dbReference>
<keyword evidence="1" id="KW-0812">Transmembrane</keyword>
<sequence>MGKAVMGVIAPQRGPSPVEVGLAGLSLLCASGAVFLAGRGTLPAGMSAVICAVIALTWISFYAKAIHRPHLDGARFVWIIAFTAVSVAICAFATEQTWNALLSTLMAAAAAIPLALWFSSMWKE</sequence>
<protein>
    <submittedName>
        <fullName evidence="2">Uncharacterized protein</fullName>
    </submittedName>
</protein>
<keyword evidence="1" id="KW-0472">Membrane</keyword>
<evidence type="ECO:0000256" key="1">
    <source>
        <dbReference type="SAM" id="Phobius"/>
    </source>
</evidence>
<keyword evidence="3" id="KW-1185">Reference proteome</keyword>
<accession>K6VQZ1</accession>
<proteinExistence type="predicted"/>
<dbReference type="OrthoDB" id="9922381at2"/>
<keyword evidence="1" id="KW-1133">Transmembrane helix</keyword>
<feature type="transmembrane region" description="Helical" evidence="1">
    <location>
        <begin position="44"/>
        <end position="63"/>
    </location>
</feature>
<dbReference type="Proteomes" id="UP000008495">
    <property type="component" value="Unassembled WGS sequence"/>
</dbReference>
<comment type="caution">
    <text evidence="2">The sequence shown here is derived from an EMBL/GenBank/DDBJ whole genome shotgun (WGS) entry which is preliminary data.</text>
</comment>
<name>K6VQZ1_9MICO</name>
<feature type="transmembrane region" description="Helical" evidence="1">
    <location>
        <begin position="20"/>
        <end position="38"/>
    </location>
</feature>
<dbReference type="STRING" id="100225.SAMN05421595_0297"/>
<reference evidence="2 3" key="1">
    <citation type="submission" date="2012-08" db="EMBL/GenBank/DDBJ databases">
        <title>Whole genome shotgun sequence of Austwickia chelonae NBRC 105200.</title>
        <authorList>
            <person name="Yoshida I."/>
            <person name="Hosoyama A."/>
            <person name="Tsuchikane K."/>
            <person name="Katsumata H."/>
            <person name="Ando Y."/>
            <person name="Ohji S."/>
            <person name="Hamada M."/>
            <person name="Tamura T."/>
            <person name="Yamazoe A."/>
            <person name="Yamazaki S."/>
            <person name="Fujita N."/>
        </authorList>
    </citation>
    <scope>NUCLEOTIDE SEQUENCE [LARGE SCALE GENOMIC DNA]</scope>
    <source>
        <strain evidence="2 3">NBRC 105200</strain>
    </source>
</reference>
<dbReference type="AlphaFoldDB" id="K6VQZ1"/>